<keyword evidence="17" id="KW-1185">Reference proteome</keyword>
<name>A0A2S3W5Z0_9PROT</name>
<evidence type="ECO:0000256" key="9">
    <source>
        <dbReference type="ARBA" id="ARBA00030642"/>
    </source>
</evidence>
<evidence type="ECO:0000256" key="4">
    <source>
        <dbReference type="ARBA" id="ARBA00022519"/>
    </source>
</evidence>
<accession>A0A2S3W5Z0</accession>
<keyword evidence="4" id="KW-0997">Cell inner membrane</keyword>
<dbReference type="SUPFAM" id="SSF109998">
    <property type="entry name" value="Triger factor/SurA peptide-binding domain-like"/>
    <property type="match status" value="1"/>
</dbReference>
<evidence type="ECO:0000259" key="15">
    <source>
        <dbReference type="Pfam" id="PF13145"/>
    </source>
</evidence>
<dbReference type="Proteomes" id="UP000237344">
    <property type="component" value="Unassembled WGS sequence"/>
</dbReference>
<evidence type="ECO:0000256" key="11">
    <source>
        <dbReference type="ARBA" id="ARBA00038408"/>
    </source>
</evidence>
<evidence type="ECO:0000256" key="2">
    <source>
        <dbReference type="ARBA" id="ARBA00018370"/>
    </source>
</evidence>
<sequence>MLSFLCRVFVDSWVGRVVVGLFFLTFVGWGVGDVLMNIGTERADVVARVGPDPILVPAYEQALRMEMPQIAQQMHLDDPSQIPAATREQIAQQVLQRMILQDEVALAARNHGLLVPDSAVRAEIFAIPAFQDKSGKFDRALFNTRLRSSGMTEARLIELVRAEQASKALMEPIRNGATAPASLVRRIFDLEAQTRRVDIVRVPFAAQTPAAPTDAQARRFYANHPWQFEAPAYRHARIVVLSPQTVARSITIPDADLHHMYEQQAQRFNTPETRSVQVITAPTEARARELLATWQGGANWDAMQKSAGKDSASVEMDDIRISSVPSQELGRQIFTAPSDTVSPPIHTDGGWAIFRVIHVTPAHISDFDSARPALQAQALAERVQAQIGDRVQKLQDAIAGGGLDSIPSDLGAVAVAGNVDAHGMTQEGTPAPIPGSTAVRQAIVARVFSQPKGSAPELLQAPEGTWYAVSIDGETPARAQSYEDAAQKVRDAWMDDARRHAADQAATMLYTQAQDGGGLAHIQPAVADMVHSAPFSRTHDVNEVPHDVAEIAFRLDHTGQSLMVEADGAFYVATLTDISTPDPAAQRMLFDRIRTTLSQAVADDVEMSYAQALQAIVKPKPNPSAINAVMSAVSGKGNAEAGQ</sequence>
<evidence type="ECO:0000256" key="13">
    <source>
        <dbReference type="ARBA" id="ARBA00042775"/>
    </source>
</evidence>
<evidence type="ECO:0000256" key="7">
    <source>
        <dbReference type="ARBA" id="ARBA00023136"/>
    </source>
</evidence>
<evidence type="ECO:0000256" key="12">
    <source>
        <dbReference type="ARBA" id="ARBA00040743"/>
    </source>
</evidence>
<keyword evidence="3" id="KW-1003">Cell membrane</keyword>
<feature type="domain" description="PpiC" evidence="15">
    <location>
        <begin position="252"/>
        <end position="372"/>
    </location>
</feature>
<feature type="transmembrane region" description="Helical" evidence="14">
    <location>
        <begin position="12"/>
        <end position="32"/>
    </location>
</feature>
<keyword evidence="6 14" id="KW-1133">Transmembrane helix</keyword>
<keyword evidence="5 14" id="KW-0812">Transmembrane</keyword>
<dbReference type="GO" id="GO:0003755">
    <property type="term" value="F:peptidyl-prolyl cis-trans isomerase activity"/>
    <property type="evidence" value="ECO:0007669"/>
    <property type="project" value="InterPro"/>
</dbReference>
<dbReference type="InterPro" id="IPR046357">
    <property type="entry name" value="PPIase_dom_sf"/>
</dbReference>
<dbReference type="Gene3D" id="3.10.50.40">
    <property type="match status" value="1"/>
</dbReference>
<dbReference type="RefSeq" id="WP_110093824.1">
    <property type="nucleotide sequence ID" value="NZ_NKUE01000003.1"/>
</dbReference>
<evidence type="ECO:0000313" key="16">
    <source>
        <dbReference type="EMBL" id="POF64228.1"/>
    </source>
</evidence>
<dbReference type="InterPro" id="IPR052029">
    <property type="entry name" value="PpiD_chaperone"/>
</dbReference>
<dbReference type="GO" id="GO:0005886">
    <property type="term" value="C:plasma membrane"/>
    <property type="evidence" value="ECO:0007669"/>
    <property type="project" value="UniProtKB-SubCell"/>
</dbReference>
<evidence type="ECO:0000256" key="5">
    <source>
        <dbReference type="ARBA" id="ARBA00022692"/>
    </source>
</evidence>
<proteinExistence type="inferred from homology"/>
<evidence type="ECO:0000256" key="6">
    <source>
        <dbReference type="ARBA" id="ARBA00022989"/>
    </source>
</evidence>
<dbReference type="Gene3D" id="1.10.4030.10">
    <property type="entry name" value="Porin chaperone SurA, peptide-binding domain"/>
    <property type="match status" value="1"/>
</dbReference>
<dbReference type="AlphaFoldDB" id="A0A2S3W5Z0"/>
<keyword evidence="7 14" id="KW-0472">Membrane</keyword>
<dbReference type="InterPro" id="IPR000297">
    <property type="entry name" value="PPIase_PpiC"/>
</dbReference>
<dbReference type="InterPro" id="IPR027304">
    <property type="entry name" value="Trigger_fact/SurA_dom_sf"/>
</dbReference>
<protein>
    <recommendedName>
        <fullName evidence="2">Parvulin-like PPIase</fullName>
    </recommendedName>
    <alternativeName>
        <fullName evidence="9">Peptidyl-prolyl cis-trans isomerase plp</fullName>
    </alternativeName>
    <alternativeName>
        <fullName evidence="12">Periplasmic chaperone PpiD</fullName>
    </alternativeName>
    <alternativeName>
        <fullName evidence="13">Periplasmic folding chaperone</fullName>
    </alternativeName>
    <alternativeName>
        <fullName evidence="10">Rotamase plp</fullName>
    </alternativeName>
</protein>
<dbReference type="PANTHER" id="PTHR47529:SF1">
    <property type="entry name" value="PERIPLASMIC CHAPERONE PPID"/>
    <property type="match status" value="1"/>
</dbReference>
<evidence type="ECO:0000256" key="1">
    <source>
        <dbReference type="ARBA" id="ARBA00004382"/>
    </source>
</evidence>
<comment type="subcellular location">
    <subcellularLocation>
        <location evidence="1">Cell inner membrane</location>
        <topology evidence="1">Single-pass type II membrane protein</topology>
        <orientation evidence="1">Periplasmic side</orientation>
    </subcellularLocation>
</comment>
<comment type="caution">
    <text evidence="16">The sequence shown here is derived from an EMBL/GenBank/DDBJ whole genome shotgun (WGS) entry which is preliminary data.</text>
</comment>
<gene>
    <name evidence="16" type="ORF">KMAL_01220</name>
</gene>
<dbReference type="SUPFAM" id="SSF54534">
    <property type="entry name" value="FKBP-like"/>
    <property type="match status" value="1"/>
</dbReference>
<dbReference type="EMBL" id="POTC01000001">
    <property type="protein sequence ID" value="POF64228.1"/>
    <property type="molecule type" value="Genomic_DNA"/>
</dbReference>
<reference evidence="16 17" key="1">
    <citation type="submission" date="2018-01" db="EMBL/GenBank/DDBJ databases">
        <title>Draft Genome Sequence of Komagataeibacter maltaceti LMG 1529, a Vinegar Producing Acetic Acid Bacterium Isolated from Malt Vinegar Brewery Acetifiers.</title>
        <authorList>
            <person name="Zhang Q."/>
            <person name="Hollensteiner J."/>
            <person name="Poehlein A."/>
            <person name="Daniel R."/>
        </authorList>
    </citation>
    <scope>NUCLEOTIDE SEQUENCE [LARGE SCALE GENOMIC DNA]</scope>
    <source>
        <strain evidence="16 17">LMG 1529</strain>
    </source>
</reference>
<evidence type="ECO:0000256" key="14">
    <source>
        <dbReference type="SAM" id="Phobius"/>
    </source>
</evidence>
<dbReference type="Pfam" id="PF13145">
    <property type="entry name" value="Rotamase_2"/>
    <property type="match status" value="1"/>
</dbReference>
<organism evidence="16 17">
    <name type="scientific">Novacetimonas maltaceti</name>
    <dbReference type="NCBI Taxonomy" id="1203393"/>
    <lineage>
        <taxon>Bacteria</taxon>
        <taxon>Pseudomonadati</taxon>
        <taxon>Pseudomonadota</taxon>
        <taxon>Alphaproteobacteria</taxon>
        <taxon>Acetobacterales</taxon>
        <taxon>Acetobacteraceae</taxon>
        <taxon>Novacetimonas</taxon>
    </lineage>
</organism>
<comment type="similarity">
    <text evidence="11">Belongs to the PpiD chaperone family.</text>
</comment>
<dbReference type="Pfam" id="PF13624">
    <property type="entry name" value="SurA_N_3"/>
    <property type="match status" value="1"/>
</dbReference>
<evidence type="ECO:0000256" key="3">
    <source>
        <dbReference type="ARBA" id="ARBA00022475"/>
    </source>
</evidence>
<dbReference type="PANTHER" id="PTHR47529">
    <property type="entry name" value="PEPTIDYL-PROLYL CIS-TRANS ISOMERASE D"/>
    <property type="match status" value="1"/>
</dbReference>
<evidence type="ECO:0000256" key="8">
    <source>
        <dbReference type="ARBA" id="ARBA00023186"/>
    </source>
</evidence>
<keyword evidence="8" id="KW-0143">Chaperone</keyword>
<evidence type="ECO:0000256" key="10">
    <source>
        <dbReference type="ARBA" id="ARBA00031484"/>
    </source>
</evidence>
<dbReference type="OrthoDB" id="9768393at2"/>
<evidence type="ECO:0000313" key="17">
    <source>
        <dbReference type="Proteomes" id="UP000237344"/>
    </source>
</evidence>